<dbReference type="RefSeq" id="WP_345373462.1">
    <property type="nucleotide sequence ID" value="NZ_BAABJX010000048.1"/>
</dbReference>
<evidence type="ECO:0000313" key="3">
    <source>
        <dbReference type="Proteomes" id="UP001500298"/>
    </source>
</evidence>
<feature type="chain" id="PRO_5046221044" evidence="1">
    <location>
        <begin position="22"/>
        <end position="308"/>
    </location>
</feature>
<evidence type="ECO:0000256" key="1">
    <source>
        <dbReference type="SAM" id="SignalP"/>
    </source>
</evidence>
<feature type="signal peptide" evidence="1">
    <location>
        <begin position="1"/>
        <end position="21"/>
    </location>
</feature>
<accession>A0ABP9DJS0</accession>
<dbReference type="NCBIfam" id="TIGR03519">
    <property type="entry name" value="T9SS_PorP_fam"/>
    <property type="match status" value="1"/>
</dbReference>
<protein>
    <submittedName>
        <fullName evidence="2">Type IX secretion system membrane protein PorP/SprF</fullName>
    </submittedName>
</protein>
<comment type="caution">
    <text evidence="2">The sequence shown here is derived from an EMBL/GenBank/DDBJ whole genome shotgun (WGS) entry which is preliminary data.</text>
</comment>
<organism evidence="2 3">
    <name type="scientific">Algivirga pacifica</name>
    <dbReference type="NCBI Taxonomy" id="1162670"/>
    <lineage>
        <taxon>Bacteria</taxon>
        <taxon>Pseudomonadati</taxon>
        <taxon>Bacteroidota</taxon>
        <taxon>Cytophagia</taxon>
        <taxon>Cytophagales</taxon>
        <taxon>Flammeovirgaceae</taxon>
        <taxon>Algivirga</taxon>
    </lineage>
</organism>
<reference evidence="3" key="1">
    <citation type="journal article" date="2019" name="Int. J. Syst. Evol. Microbiol.">
        <title>The Global Catalogue of Microorganisms (GCM) 10K type strain sequencing project: providing services to taxonomists for standard genome sequencing and annotation.</title>
        <authorList>
            <consortium name="The Broad Institute Genomics Platform"/>
            <consortium name="The Broad Institute Genome Sequencing Center for Infectious Disease"/>
            <person name="Wu L."/>
            <person name="Ma J."/>
        </authorList>
    </citation>
    <scope>NUCLEOTIDE SEQUENCE [LARGE SCALE GENOMIC DNA]</scope>
    <source>
        <strain evidence="3">JCM 18326</strain>
    </source>
</reference>
<dbReference type="EMBL" id="BAABJX010000048">
    <property type="protein sequence ID" value="GAA4844055.1"/>
    <property type="molecule type" value="Genomic_DNA"/>
</dbReference>
<dbReference type="Proteomes" id="UP001500298">
    <property type="component" value="Unassembled WGS sequence"/>
</dbReference>
<evidence type="ECO:0000313" key="2">
    <source>
        <dbReference type="EMBL" id="GAA4844055.1"/>
    </source>
</evidence>
<gene>
    <name evidence="2" type="ORF">GCM10023331_31270</name>
</gene>
<proteinExistence type="predicted"/>
<name>A0ABP9DJS0_9BACT</name>
<dbReference type="Pfam" id="PF11751">
    <property type="entry name" value="PorP_SprF"/>
    <property type="match status" value="1"/>
</dbReference>
<sequence length="308" mass="34388">MRFLKLTLTIIVCFWGLQYSAAQQQSMFTQYMFNALAINPAYTGTQEAIVATALARQQWVGVDGAPNTETFYIHSPINETNLGLGFSAMHDQIGVSNQYGVFFSTAYRLPLGDGKRLSFGLQGGLSYYGENLSQVVADDQTFLSGDLSSFLPSFSAGLYYYTRRFYAGVSIPQLNNFSVDTPNSLLSATTKLVRHYFIASGYVFDINRDLRLKPNILVKMVPGAPLEVDLNANLLIKDTFWVGLSWRSLESLDLITQVNITKSLSFGYAYDLALGSQISRMGSGSHEVMVSYRFSLDKTKFITPRHFF</sequence>
<keyword evidence="1" id="KW-0732">Signal</keyword>
<keyword evidence="3" id="KW-1185">Reference proteome</keyword>
<dbReference type="InterPro" id="IPR019861">
    <property type="entry name" value="PorP/SprF_Bacteroidetes"/>
</dbReference>